<feature type="compositionally biased region" description="Low complexity" evidence="1">
    <location>
        <begin position="48"/>
        <end position="60"/>
    </location>
</feature>
<evidence type="ECO:0000313" key="2">
    <source>
        <dbReference type="EMBL" id="KAK7327820.1"/>
    </source>
</evidence>
<keyword evidence="3" id="KW-1185">Reference proteome</keyword>
<dbReference type="Proteomes" id="UP001367508">
    <property type="component" value="Unassembled WGS sequence"/>
</dbReference>
<dbReference type="EMBL" id="JAYMYQ010000005">
    <property type="protein sequence ID" value="KAK7327820.1"/>
    <property type="molecule type" value="Genomic_DNA"/>
</dbReference>
<evidence type="ECO:0000313" key="3">
    <source>
        <dbReference type="Proteomes" id="UP001367508"/>
    </source>
</evidence>
<dbReference type="Gene3D" id="1.10.287.1490">
    <property type="match status" value="1"/>
</dbReference>
<feature type="region of interest" description="Disordered" evidence="1">
    <location>
        <begin position="207"/>
        <end position="232"/>
    </location>
</feature>
<name>A0AAN9L1K6_CANGL</name>
<protein>
    <submittedName>
        <fullName evidence="2">Uncharacterized protein</fullName>
    </submittedName>
</protein>
<reference evidence="2 3" key="1">
    <citation type="submission" date="2024-01" db="EMBL/GenBank/DDBJ databases">
        <title>The genomes of 5 underutilized Papilionoideae crops provide insights into root nodulation and disease resistanc.</title>
        <authorList>
            <person name="Jiang F."/>
        </authorList>
    </citation>
    <scope>NUCLEOTIDE SEQUENCE [LARGE SCALE GENOMIC DNA]</scope>
    <source>
        <strain evidence="2">LVBAO_FW01</strain>
        <tissue evidence="2">Leaves</tissue>
    </source>
</reference>
<accession>A0AAN9L1K6</accession>
<feature type="region of interest" description="Disordered" evidence="1">
    <location>
        <begin position="48"/>
        <end position="69"/>
    </location>
</feature>
<feature type="region of interest" description="Disordered" evidence="1">
    <location>
        <begin position="245"/>
        <end position="266"/>
    </location>
</feature>
<evidence type="ECO:0000256" key="1">
    <source>
        <dbReference type="SAM" id="MobiDB-lite"/>
    </source>
</evidence>
<comment type="caution">
    <text evidence="2">The sequence shown here is derived from an EMBL/GenBank/DDBJ whole genome shotgun (WGS) entry which is preliminary data.</text>
</comment>
<feature type="compositionally biased region" description="Basic and acidic residues" evidence="1">
    <location>
        <begin position="207"/>
        <end position="219"/>
    </location>
</feature>
<sequence>MNRITDLQANRRSLDERKYEQVVSWQKCEEDQTSSEIASLKSRSSAAEASLAAAREQSQSAKEEAEEWKRKYDISVREANAALEKAAIVQECTNKQTQFREDALREEFSGTLSEKEDEIKEKTAKIEHAEQCLTALKLELKAAESKIRNYESQISSMRLEIKEWSKSLKTENAKAQSHEKDVMSLTKLGPKQTWLLAMERQAHIERAERKTENLEREKDNLEDELQSVRDSEKDAVIRISTVEEKVEQREKDMDSLLEKDGNAEAK</sequence>
<dbReference type="AlphaFoldDB" id="A0AAN9L1K6"/>
<gene>
    <name evidence="2" type="ORF">VNO77_21912</name>
</gene>
<organism evidence="2 3">
    <name type="scientific">Canavalia gladiata</name>
    <name type="common">Sword bean</name>
    <name type="synonym">Dolichos gladiatus</name>
    <dbReference type="NCBI Taxonomy" id="3824"/>
    <lineage>
        <taxon>Eukaryota</taxon>
        <taxon>Viridiplantae</taxon>
        <taxon>Streptophyta</taxon>
        <taxon>Embryophyta</taxon>
        <taxon>Tracheophyta</taxon>
        <taxon>Spermatophyta</taxon>
        <taxon>Magnoliopsida</taxon>
        <taxon>eudicotyledons</taxon>
        <taxon>Gunneridae</taxon>
        <taxon>Pentapetalae</taxon>
        <taxon>rosids</taxon>
        <taxon>fabids</taxon>
        <taxon>Fabales</taxon>
        <taxon>Fabaceae</taxon>
        <taxon>Papilionoideae</taxon>
        <taxon>50 kb inversion clade</taxon>
        <taxon>NPAAA clade</taxon>
        <taxon>indigoferoid/millettioid clade</taxon>
        <taxon>Phaseoleae</taxon>
        <taxon>Canavalia</taxon>
    </lineage>
</organism>
<proteinExistence type="predicted"/>